<reference evidence="2 3" key="1">
    <citation type="journal article" date="2018" name="Front. Microbiol.">
        <title>Genome-Wide Analysis of Corynespora cassiicola Leaf Fall Disease Putative Effectors.</title>
        <authorList>
            <person name="Lopez D."/>
            <person name="Ribeiro S."/>
            <person name="Label P."/>
            <person name="Fumanal B."/>
            <person name="Venisse J.S."/>
            <person name="Kohler A."/>
            <person name="de Oliveira R.R."/>
            <person name="Labutti K."/>
            <person name="Lipzen A."/>
            <person name="Lail K."/>
            <person name="Bauer D."/>
            <person name="Ohm R.A."/>
            <person name="Barry K.W."/>
            <person name="Spatafora J."/>
            <person name="Grigoriev I.V."/>
            <person name="Martin F.M."/>
            <person name="Pujade-Renaud V."/>
        </authorList>
    </citation>
    <scope>NUCLEOTIDE SEQUENCE [LARGE SCALE GENOMIC DNA]</scope>
    <source>
        <strain evidence="2 3">Philippines</strain>
    </source>
</reference>
<name>A0A2T2P2C5_CORCC</name>
<gene>
    <name evidence="2" type="ORF">BS50DRAFT_236580</name>
</gene>
<keyword evidence="3" id="KW-1185">Reference proteome</keyword>
<accession>A0A2T2P2C5</accession>
<dbReference type="EMBL" id="KZ678130">
    <property type="protein sequence ID" value="PSN71840.1"/>
    <property type="molecule type" value="Genomic_DNA"/>
</dbReference>
<dbReference type="OrthoDB" id="195446at2759"/>
<proteinExistence type="predicted"/>
<protein>
    <recommendedName>
        <fullName evidence="4">Fungal N-terminal domain-containing protein</fullName>
    </recommendedName>
</protein>
<evidence type="ECO:0000256" key="1">
    <source>
        <dbReference type="SAM" id="Coils"/>
    </source>
</evidence>
<evidence type="ECO:0008006" key="4">
    <source>
        <dbReference type="Google" id="ProtNLM"/>
    </source>
</evidence>
<evidence type="ECO:0000313" key="3">
    <source>
        <dbReference type="Proteomes" id="UP000240883"/>
    </source>
</evidence>
<dbReference type="Proteomes" id="UP000240883">
    <property type="component" value="Unassembled WGS sequence"/>
</dbReference>
<organism evidence="2 3">
    <name type="scientific">Corynespora cassiicola Philippines</name>
    <dbReference type="NCBI Taxonomy" id="1448308"/>
    <lineage>
        <taxon>Eukaryota</taxon>
        <taxon>Fungi</taxon>
        <taxon>Dikarya</taxon>
        <taxon>Ascomycota</taxon>
        <taxon>Pezizomycotina</taxon>
        <taxon>Dothideomycetes</taxon>
        <taxon>Pleosporomycetidae</taxon>
        <taxon>Pleosporales</taxon>
        <taxon>Corynesporascaceae</taxon>
        <taxon>Corynespora</taxon>
    </lineage>
</organism>
<sequence>MDPLSVTANVITVLQLANSIISICYDVRANLNKAPWSLTRVADEIKDLRNVLEQVEKASERLDQSCTADSKQLCVFKLLVEPENGPLARCHEELAILEKKIVSSYGHRTSISKQRAFLQVMGWQLKESDAKACLARIDRCKSTILMALTADEATLLADIQRMTGSLNIAVEKMSITVSKISTHFETQRFGTSHPSAK</sequence>
<dbReference type="AlphaFoldDB" id="A0A2T2P2C5"/>
<evidence type="ECO:0000313" key="2">
    <source>
        <dbReference type="EMBL" id="PSN71840.1"/>
    </source>
</evidence>
<keyword evidence="1" id="KW-0175">Coiled coil</keyword>
<feature type="coiled-coil region" evidence="1">
    <location>
        <begin position="38"/>
        <end position="65"/>
    </location>
</feature>